<dbReference type="Gene3D" id="3.40.190.10">
    <property type="entry name" value="Periplasmic binding protein-like II"/>
    <property type="match status" value="2"/>
</dbReference>
<gene>
    <name evidence="6" type="ORF">EYB31_03955</name>
</gene>
<keyword evidence="7" id="KW-1185">Reference proteome</keyword>
<proteinExistence type="inferred from homology"/>
<evidence type="ECO:0000256" key="1">
    <source>
        <dbReference type="ARBA" id="ARBA00008520"/>
    </source>
</evidence>
<name>A0A4Q9E120_9BACL</name>
<reference evidence="6 7" key="1">
    <citation type="submission" date="2019-02" db="EMBL/GenBank/DDBJ databases">
        <title>Paenibacillus sp. nov., isolated from surface-sterilized tissue of Thalictrum simplex L.</title>
        <authorList>
            <person name="Tuo L."/>
        </authorList>
    </citation>
    <scope>NUCLEOTIDE SEQUENCE [LARGE SCALE GENOMIC DNA]</scope>
    <source>
        <strain evidence="6 7">N2SHLJ1</strain>
    </source>
</reference>
<evidence type="ECO:0000256" key="5">
    <source>
        <dbReference type="SAM" id="SignalP"/>
    </source>
</evidence>
<keyword evidence="3 5" id="KW-0732">Signal</keyword>
<dbReference type="Proteomes" id="UP000293142">
    <property type="component" value="Unassembled WGS sequence"/>
</dbReference>
<comment type="similarity">
    <text evidence="1">Belongs to the bacterial solute-binding protein 1 family.</text>
</comment>
<comment type="caution">
    <text evidence="6">The sequence shown here is derived from an EMBL/GenBank/DDBJ whole genome shotgun (WGS) entry which is preliminary data.</text>
</comment>
<evidence type="ECO:0000256" key="2">
    <source>
        <dbReference type="ARBA" id="ARBA00022448"/>
    </source>
</evidence>
<dbReference type="OrthoDB" id="9798191at2"/>
<sequence length="456" mass="48735">MKRIRTYKQFVYEGVFSLKSISYLLLTSVIVTAAAGCSAAAPGAVKPADTAAPKTSGTGAPPASGPVTLRVGGIEYPYTKAVNEAFEKKYSNIKVEWNPGNNDFEDGSIQALLRSGSGPDVMVVSSGPGRVGLLSNAGLILPIEDAMKKYNIESRYQKWVIDQTRVQGNGKVYELVEGVDVFSVYYNKEMFQKYGLKPPSTWEEFLDNCAKLKNANILPIAAGFRKGIGGGWMLGNLVEAAAGKDRMTDVIFGKGPFDQKEIVLGGEMLKQLLDAGYVNGKDASAIDQAQAQAAFLSGQAAMTISSQGFIASERKKGNDVNKFDTFLLPSREAGRPARPSAGLAHSWIVNATTKNIDAAEKWLDWVSSEEYLKVVAANAGSLVPVVEATSKVKNDPAIEKASEMLKNGAGYNPSVYLPAKAKDAWYAAVDSITAGGSPAEAFKAIEAEMAKAKQTK</sequence>
<dbReference type="InterPro" id="IPR050490">
    <property type="entry name" value="Bact_solute-bd_prot1"/>
</dbReference>
<evidence type="ECO:0000256" key="4">
    <source>
        <dbReference type="SAM" id="MobiDB-lite"/>
    </source>
</evidence>
<dbReference type="InterPro" id="IPR006059">
    <property type="entry name" value="SBP"/>
</dbReference>
<accession>A0A4Q9E120</accession>
<evidence type="ECO:0000313" key="7">
    <source>
        <dbReference type="Proteomes" id="UP000293142"/>
    </source>
</evidence>
<feature type="region of interest" description="Disordered" evidence="4">
    <location>
        <begin position="43"/>
        <end position="64"/>
    </location>
</feature>
<keyword evidence="2" id="KW-0813">Transport</keyword>
<dbReference type="AlphaFoldDB" id="A0A4Q9E120"/>
<protein>
    <submittedName>
        <fullName evidence="6">Extracellular solute-binding protein</fullName>
    </submittedName>
</protein>
<dbReference type="EMBL" id="SIRE01000003">
    <property type="protein sequence ID" value="TBL81251.1"/>
    <property type="molecule type" value="Genomic_DNA"/>
</dbReference>
<feature type="signal peptide" evidence="5">
    <location>
        <begin position="1"/>
        <end position="33"/>
    </location>
</feature>
<feature type="chain" id="PRO_5039018626" evidence="5">
    <location>
        <begin position="34"/>
        <end position="456"/>
    </location>
</feature>
<dbReference type="Pfam" id="PF01547">
    <property type="entry name" value="SBP_bac_1"/>
    <property type="match status" value="1"/>
</dbReference>
<evidence type="ECO:0000313" key="6">
    <source>
        <dbReference type="EMBL" id="TBL81251.1"/>
    </source>
</evidence>
<dbReference type="PANTHER" id="PTHR43649:SF34">
    <property type="entry name" value="ABC TRANSPORTER PERIPLASMIC-BINDING PROTEIN YCJN-RELATED"/>
    <property type="match status" value="1"/>
</dbReference>
<evidence type="ECO:0000256" key="3">
    <source>
        <dbReference type="ARBA" id="ARBA00022729"/>
    </source>
</evidence>
<organism evidence="6 7">
    <name type="scientific">Paenibacillus thalictri</name>
    <dbReference type="NCBI Taxonomy" id="2527873"/>
    <lineage>
        <taxon>Bacteria</taxon>
        <taxon>Bacillati</taxon>
        <taxon>Bacillota</taxon>
        <taxon>Bacilli</taxon>
        <taxon>Bacillales</taxon>
        <taxon>Paenibacillaceae</taxon>
        <taxon>Paenibacillus</taxon>
    </lineage>
</organism>
<dbReference type="SUPFAM" id="SSF53850">
    <property type="entry name" value="Periplasmic binding protein-like II"/>
    <property type="match status" value="1"/>
</dbReference>
<dbReference type="PANTHER" id="PTHR43649">
    <property type="entry name" value="ARABINOSE-BINDING PROTEIN-RELATED"/>
    <property type="match status" value="1"/>
</dbReference>